<dbReference type="InterPro" id="IPR001900">
    <property type="entry name" value="RNase_II/R"/>
</dbReference>
<dbReference type="GO" id="GO:0005829">
    <property type="term" value="C:cytosol"/>
    <property type="evidence" value="ECO:0007669"/>
    <property type="project" value="TreeGrafter"/>
</dbReference>
<evidence type="ECO:0000256" key="1">
    <source>
        <dbReference type="ARBA" id="ARBA00001849"/>
    </source>
</evidence>
<comment type="function">
    <text evidence="7">3'-5' exoribonuclease that releases 5'-nucleoside monophosphates and is involved in maturation of structured RNAs.</text>
</comment>
<dbReference type="NCBIfam" id="TIGR02063">
    <property type="entry name" value="RNase_R"/>
    <property type="match status" value="1"/>
</dbReference>
<dbReference type="AlphaFoldDB" id="A0A059XYX5"/>
<dbReference type="NCBIfam" id="TIGR00358">
    <property type="entry name" value="3_prime_RNase"/>
    <property type="match status" value="1"/>
</dbReference>
<evidence type="ECO:0000256" key="4">
    <source>
        <dbReference type="ARBA" id="ARBA00022801"/>
    </source>
</evidence>
<dbReference type="PANTHER" id="PTHR23355">
    <property type="entry name" value="RIBONUCLEASE"/>
    <property type="match status" value="1"/>
</dbReference>
<dbReference type="GeneID" id="31507979"/>
<dbReference type="SMART" id="SM00955">
    <property type="entry name" value="RNB"/>
    <property type="match status" value="1"/>
</dbReference>
<dbReference type="InterPro" id="IPR050180">
    <property type="entry name" value="RNR_Ribonuclease"/>
</dbReference>
<dbReference type="PROSITE" id="PS50126">
    <property type="entry name" value="S1"/>
    <property type="match status" value="1"/>
</dbReference>
<comment type="subcellular location">
    <subcellularLocation>
        <location evidence="7">Cytoplasm</location>
    </subcellularLocation>
</comment>
<comment type="catalytic activity">
    <reaction evidence="1 7">
        <text>Exonucleolytic cleavage in the 3'- to 5'-direction to yield nucleoside 5'-phosphates.</text>
        <dbReference type="EC" id="3.1.13.1"/>
    </reaction>
</comment>
<evidence type="ECO:0000313" key="10">
    <source>
        <dbReference type="Proteomes" id="UP000027182"/>
    </source>
</evidence>
<name>A0A059XYX5_MYCBV</name>
<accession>A0A059XYX5</accession>
<dbReference type="InterPro" id="IPR011805">
    <property type="entry name" value="RNase_R"/>
</dbReference>
<dbReference type="Pfam" id="PF00773">
    <property type="entry name" value="RNB"/>
    <property type="match status" value="1"/>
</dbReference>
<evidence type="ECO:0000256" key="7">
    <source>
        <dbReference type="HAMAP-Rule" id="MF_01895"/>
    </source>
</evidence>
<dbReference type="Proteomes" id="UP000027182">
    <property type="component" value="Chromosome"/>
</dbReference>
<protein>
    <recommendedName>
        <fullName evidence="7">Ribonuclease R</fullName>
        <shortName evidence="7">RNase R</shortName>
        <ecNumber evidence="7">3.1.13.1</ecNumber>
    </recommendedName>
</protein>
<gene>
    <name evidence="7" type="primary">rnr</name>
    <name evidence="9" type="ORF">K668_01080</name>
</gene>
<feature type="domain" description="S1 motif" evidence="8">
    <location>
        <begin position="624"/>
        <end position="705"/>
    </location>
</feature>
<dbReference type="Pfam" id="PF00575">
    <property type="entry name" value="S1"/>
    <property type="match status" value="1"/>
</dbReference>
<dbReference type="EMBL" id="CP005933">
    <property type="protein sequence ID" value="AIA33804.1"/>
    <property type="molecule type" value="Genomic_DNA"/>
</dbReference>
<dbReference type="KEGG" id="mbq:K668_01080"/>
<dbReference type="EC" id="3.1.13.1" evidence="7"/>
<dbReference type="SUPFAM" id="SSF50249">
    <property type="entry name" value="Nucleic acid-binding proteins"/>
    <property type="match status" value="3"/>
</dbReference>
<dbReference type="GO" id="GO:0008859">
    <property type="term" value="F:exoribonuclease II activity"/>
    <property type="evidence" value="ECO:0007669"/>
    <property type="project" value="UniProtKB-UniRule"/>
</dbReference>
<sequence length="729" mass="83874">MINEKIIINTIKENPHISTNALLRKLNISPRHNKVLTNMLINLSSRDLIAYDKRDSTYVALKKLNTIQGPIHFASEGKCAFIDVEELSKTEAKVSYFVSSNNFNTALNNDIVEAEVFEPISPNNNRTFAKVKKIIERKCKTLIGVLDNVNGFVTFKPIEPIYKNTSFRIKNIANEARILDVVVAEIINYENRNKEINIVKRITDVNDPMAYVKSLEEARNVPKDFPAEVNKYIDEFIPNNIKNEDLSTRMDLRNELVVTIDGSSTKDFDDAISVVKIDDNTYELGVHIADVAYYVKENTPLDDEALKRGTSIYLLNEVVPMLPFKLSNGICSLNPNEERLTISCITKINKEGKSISTKIVPSVIKSKYRLTYERVNEFINDSKVFDDDKLNEMLKNAYELSKIVREFKNKQGYIDFEIQEPYIELDADGRVIDISVEQTGESEKMIEDFMVRANEEVAKFITDLKLPMMYRIHEVPSEEKIEYFTDVLKSLKINVSLNRKHITPLSFQKVINQINSQRNDEFLKMLFLRTMQKAVYSPENIGHFGLASDCYCHFTSPIRRYPDVIVHRILWEFVFKKQLNKVEDFAANLQKIAAMNSASEENAVQLERDVNDLKFAEYFKSKINSEFEGQVFGITKFGMFIQFANKTDAMVHISNIGDGDYEVNEQMTKLYSRNDPKKAYKLGQTVRVVITNADETTGKIDCVLTQDYQTYLKNKISKNFNQSKGFNKR</sequence>
<evidence type="ECO:0000313" key="9">
    <source>
        <dbReference type="EMBL" id="AIA33804.1"/>
    </source>
</evidence>
<dbReference type="HAMAP" id="MF_01895">
    <property type="entry name" value="RNase_R"/>
    <property type="match status" value="1"/>
</dbReference>
<dbReference type="SMART" id="SM00316">
    <property type="entry name" value="S1"/>
    <property type="match status" value="2"/>
</dbReference>
<proteinExistence type="inferred from homology"/>
<dbReference type="InterPro" id="IPR012340">
    <property type="entry name" value="NA-bd_OB-fold"/>
</dbReference>
<keyword evidence="2 7" id="KW-0963">Cytoplasm</keyword>
<comment type="similarity">
    <text evidence="7">Belongs to the RNR ribonuclease family. RNase R subfamily.</text>
</comment>
<dbReference type="PATRIC" id="fig|1316930.3.peg.225"/>
<reference evidence="9 10" key="1">
    <citation type="submission" date="2013-04" db="EMBL/GenBank/DDBJ databases">
        <authorList>
            <person name="Lin L."/>
            <person name="Zeng Z."/>
            <person name="Xie J."/>
            <person name="Luo L."/>
            <person name="Yang Z."/>
            <person name="Liang W."/>
            <person name="Lin H."/>
            <person name="Dong C."/>
            <person name="Sun Y."/>
        </authorList>
    </citation>
    <scope>NUCLEOTIDE SEQUENCE [LARGE SCALE GENOMIC DNA]</scope>
    <source>
        <strain evidence="9 10">CQ-W70</strain>
    </source>
</reference>
<dbReference type="InterPro" id="IPR003029">
    <property type="entry name" value="S1_domain"/>
</dbReference>
<dbReference type="Gene3D" id="2.40.50.140">
    <property type="entry name" value="Nucleic acid-binding proteins"/>
    <property type="match status" value="2"/>
</dbReference>
<evidence type="ECO:0000256" key="3">
    <source>
        <dbReference type="ARBA" id="ARBA00022722"/>
    </source>
</evidence>
<dbReference type="RefSeq" id="WP_013456627.1">
    <property type="nucleotide sequence ID" value="NZ_CP005933.1"/>
</dbReference>
<evidence type="ECO:0000256" key="5">
    <source>
        <dbReference type="ARBA" id="ARBA00022839"/>
    </source>
</evidence>
<evidence type="ECO:0000256" key="2">
    <source>
        <dbReference type="ARBA" id="ARBA00022490"/>
    </source>
</evidence>
<organism evidence="9 10">
    <name type="scientific">Mycoplasmopsis bovis CQ-W70</name>
    <dbReference type="NCBI Taxonomy" id="1316930"/>
    <lineage>
        <taxon>Bacteria</taxon>
        <taxon>Bacillati</taxon>
        <taxon>Mycoplasmatota</taxon>
        <taxon>Mycoplasmoidales</taxon>
        <taxon>Metamycoplasmataceae</taxon>
        <taxon>Mycoplasmopsis</taxon>
    </lineage>
</organism>
<evidence type="ECO:0000259" key="8">
    <source>
        <dbReference type="PROSITE" id="PS50126"/>
    </source>
</evidence>
<evidence type="ECO:0000256" key="6">
    <source>
        <dbReference type="ARBA" id="ARBA00022884"/>
    </source>
</evidence>
<keyword evidence="5 7" id="KW-0269">Exonuclease</keyword>
<keyword evidence="6 7" id="KW-0694">RNA-binding</keyword>
<dbReference type="HOGENOM" id="CLU_002333_7_3_14"/>
<dbReference type="GO" id="GO:0006402">
    <property type="term" value="P:mRNA catabolic process"/>
    <property type="evidence" value="ECO:0007669"/>
    <property type="project" value="TreeGrafter"/>
</dbReference>
<keyword evidence="3 7" id="KW-0540">Nuclease</keyword>
<dbReference type="GO" id="GO:0003723">
    <property type="term" value="F:RNA binding"/>
    <property type="evidence" value="ECO:0007669"/>
    <property type="project" value="UniProtKB-UniRule"/>
</dbReference>
<dbReference type="PANTHER" id="PTHR23355:SF9">
    <property type="entry name" value="DIS3-LIKE EXONUCLEASE 2"/>
    <property type="match status" value="1"/>
</dbReference>
<keyword evidence="4 7" id="KW-0378">Hydrolase</keyword>
<dbReference type="InterPro" id="IPR004476">
    <property type="entry name" value="RNase_II/RNase_R"/>
</dbReference>
<dbReference type="CDD" id="cd04471">
    <property type="entry name" value="S1_RNase_R"/>
    <property type="match status" value="1"/>
</dbReference>